<keyword evidence="2" id="KW-1185">Reference proteome</keyword>
<name>A0A9J5Z0R4_SOLCO</name>
<dbReference type="EMBL" id="JACXVP010000005">
    <property type="protein sequence ID" value="KAG5606266.1"/>
    <property type="molecule type" value="Genomic_DNA"/>
</dbReference>
<reference evidence="1 2" key="1">
    <citation type="submission" date="2020-09" db="EMBL/GenBank/DDBJ databases">
        <title>De no assembly of potato wild relative species, Solanum commersonii.</title>
        <authorList>
            <person name="Cho K."/>
        </authorList>
    </citation>
    <scope>NUCLEOTIDE SEQUENCE [LARGE SCALE GENOMIC DNA]</scope>
    <source>
        <strain evidence="1">LZ3.2</strain>
        <tissue evidence="1">Leaf</tissue>
    </source>
</reference>
<protein>
    <submittedName>
        <fullName evidence="1">Uncharacterized protein</fullName>
    </submittedName>
</protein>
<proteinExistence type="predicted"/>
<evidence type="ECO:0000313" key="2">
    <source>
        <dbReference type="Proteomes" id="UP000824120"/>
    </source>
</evidence>
<dbReference type="AlphaFoldDB" id="A0A9J5Z0R4"/>
<evidence type="ECO:0000313" key="1">
    <source>
        <dbReference type="EMBL" id="KAG5606266.1"/>
    </source>
</evidence>
<sequence length="63" mass="7094">YVVGQDPVGYLKLSIKGTNKFKDKITDRIVIDLVENEFNCEKADSYQDKIAKIEKSGENGTIN</sequence>
<organism evidence="1 2">
    <name type="scientific">Solanum commersonii</name>
    <name type="common">Commerson's wild potato</name>
    <name type="synonym">Commerson's nightshade</name>
    <dbReference type="NCBI Taxonomy" id="4109"/>
    <lineage>
        <taxon>Eukaryota</taxon>
        <taxon>Viridiplantae</taxon>
        <taxon>Streptophyta</taxon>
        <taxon>Embryophyta</taxon>
        <taxon>Tracheophyta</taxon>
        <taxon>Spermatophyta</taxon>
        <taxon>Magnoliopsida</taxon>
        <taxon>eudicotyledons</taxon>
        <taxon>Gunneridae</taxon>
        <taxon>Pentapetalae</taxon>
        <taxon>asterids</taxon>
        <taxon>lamiids</taxon>
        <taxon>Solanales</taxon>
        <taxon>Solanaceae</taxon>
        <taxon>Solanoideae</taxon>
        <taxon>Solaneae</taxon>
        <taxon>Solanum</taxon>
    </lineage>
</organism>
<accession>A0A9J5Z0R4</accession>
<comment type="caution">
    <text evidence="1">The sequence shown here is derived from an EMBL/GenBank/DDBJ whole genome shotgun (WGS) entry which is preliminary data.</text>
</comment>
<feature type="non-terminal residue" evidence="1">
    <location>
        <position position="1"/>
    </location>
</feature>
<gene>
    <name evidence="1" type="ORF">H5410_027758</name>
</gene>
<dbReference type="Proteomes" id="UP000824120">
    <property type="component" value="Chromosome 5"/>
</dbReference>